<dbReference type="GO" id="GO:1990281">
    <property type="term" value="C:efflux pump complex"/>
    <property type="evidence" value="ECO:0007669"/>
    <property type="project" value="TreeGrafter"/>
</dbReference>
<dbReference type="Gene3D" id="2.40.30.170">
    <property type="match status" value="1"/>
</dbReference>
<dbReference type="OrthoDB" id="1633529at2"/>
<gene>
    <name evidence="7" type="ORF">DLM86_16385</name>
</gene>
<dbReference type="Pfam" id="PF25973">
    <property type="entry name" value="BSH_CzcB"/>
    <property type="match status" value="1"/>
</dbReference>
<dbReference type="Pfam" id="PF25975">
    <property type="entry name" value="CzcB_C"/>
    <property type="match status" value="1"/>
</dbReference>
<protein>
    <submittedName>
        <fullName evidence="7">Efflux RND transporter periplasmic adaptor subunit</fullName>
    </submittedName>
</protein>
<feature type="domain" description="CzcB-like C-terminal circularly permuted SH3-like" evidence="6">
    <location>
        <begin position="336"/>
        <end position="392"/>
    </location>
</feature>
<evidence type="ECO:0000256" key="2">
    <source>
        <dbReference type="SAM" id="Coils"/>
    </source>
</evidence>
<keyword evidence="8" id="KW-1185">Reference proteome</keyword>
<evidence type="ECO:0000313" key="7">
    <source>
        <dbReference type="EMBL" id="PYI53362.1"/>
    </source>
</evidence>
<dbReference type="InterPro" id="IPR058792">
    <property type="entry name" value="Beta-barrel_RND_2"/>
</dbReference>
<feature type="domain" description="CusB-like beta-barrel" evidence="4">
    <location>
        <begin position="255"/>
        <end position="329"/>
    </location>
</feature>
<reference evidence="7 8" key="1">
    <citation type="submission" date="2018-05" db="EMBL/GenBank/DDBJ databases">
        <title>Paenibacillus flagellatus sp. nov., isolated from selenium mineral soil.</title>
        <authorList>
            <person name="Dai X."/>
        </authorList>
    </citation>
    <scope>NUCLEOTIDE SEQUENCE [LARGE SCALE GENOMIC DNA]</scope>
    <source>
        <strain evidence="7 8">DXL2</strain>
    </source>
</reference>
<dbReference type="Proteomes" id="UP000247476">
    <property type="component" value="Unassembled WGS sequence"/>
</dbReference>
<name>A0A2V5K3X9_9BACL</name>
<dbReference type="SUPFAM" id="SSF111369">
    <property type="entry name" value="HlyD-like secretion proteins"/>
    <property type="match status" value="2"/>
</dbReference>
<dbReference type="NCBIfam" id="TIGR01730">
    <property type="entry name" value="RND_mfp"/>
    <property type="match status" value="1"/>
</dbReference>
<evidence type="ECO:0000259" key="5">
    <source>
        <dbReference type="Pfam" id="PF25973"/>
    </source>
</evidence>
<dbReference type="InterPro" id="IPR006143">
    <property type="entry name" value="RND_pump_MFP"/>
</dbReference>
<dbReference type="InterPro" id="IPR058647">
    <property type="entry name" value="BSH_CzcB-like"/>
</dbReference>
<evidence type="ECO:0000259" key="4">
    <source>
        <dbReference type="Pfam" id="PF25954"/>
    </source>
</evidence>
<feature type="domain" description="CzcB-like barrel-sandwich hybrid" evidence="5">
    <location>
        <begin position="61"/>
        <end position="241"/>
    </location>
</feature>
<dbReference type="InterPro" id="IPR058649">
    <property type="entry name" value="CzcB_C"/>
</dbReference>
<dbReference type="Pfam" id="PF25954">
    <property type="entry name" value="Beta-barrel_RND_2"/>
    <property type="match status" value="1"/>
</dbReference>
<dbReference type="AlphaFoldDB" id="A0A2V5K3X9"/>
<comment type="similarity">
    <text evidence="1">Belongs to the membrane fusion protein (MFP) (TC 8.A.1) family.</text>
</comment>
<evidence type="ECO:0000256" key="3">
    <source>
        <dbReference type="SAM" id="SignalP"/>
    </source>
</evidence>
<feature type="coiled-coil region" evidence="2">
    <location>
        <begin position="92"/>
        <end position="182"/>
    </location>
</feature>
<comment type="caution">
    <text evidence="7">The sequence shown here is derived from an EMBL/GenBank/DDBJ whole genome shotgun (WGS) entry which is preliminary data.</text>
</comment>
<keyword evidence="3" id="KW-0732">Signal</keyword>
<sequence length="413" mass="44729">MLLAVTGIAALAALAGCSLGGAGTAAVQLAPRAVQTEPVQKVRIGDPIEQVAEVMAGTKLDIVPKAGGEVKQVFKKRGEAVEKDEVLLTLDSAAAESALRKSELAVRNAEEALRQAKDNRESTRRELEDGVKRAEVAYTNAQEAYNKMRNDYDAGLVQQRQVDQSKQAADDALLSLEAAKRKRNDFEKSDPVSSAETQAESARLSLDDAVRAMQDFSVKAPGRGILTDFEIVPGQSVSAAAGAIGQVQQVDPVKIKTELSESRYRLVKGKQELVFYDPDTPTRKGTAKIGYLAPIMSPSTKTFTLELELPNPDLRLQPGKRFMIQLTTEQEEEVLAVPIVSVIREESETFLFVREGDQYRKRNVRLGRISGEYQEVLEGLKEGELAVVAGQYGLQDGQKAENVPAPAAAPAAP</sequence>
<feature type="chain" id="PRO_5015908247" evidence="3">
    <location>
        <begin position="26"/>
        <end position="413"/>
    </location>
</feature>
<dbReference type="Gene3D" id="1.10.287.470">
    <property type="entry name" value="Helix hairpin bin"/>
    <property type="match status" value="1"/>
</dbReference>
<dbReference type="PANTHER" id="PTHR30469">
    <property type="entry name" value="MULTIDRUG RESISTANCE PROTEIN MDTA"/>
    <property type="match status" value="1"/>
</dbReference>
<organism evidence="7 8">
    <name type="scientific">Paenibacillus flagellatus</name>
    <dbReference type="NCBI Taxonomy" id="2211139"/>
    <lineage>
        <taxon>Bacteria</taxon>
        <taxon>Bacillati</taxon>
        <taxon>Bacillota</taxon>
        <taxon>Bacilli</taxon>
        <taxon>Bacillales</taxon>
        <taxon>Paenibacillaceae</taxon>
        <taxon>Paenibacillus</taxon>
    </lineage>
</organism>
<accession>A0A2V5K3X9</accession>
<proteinExistence type="inferred from homology"/>
<dbReference type="GO" id="GO:0015562">
    <property type="term" value="F:efflux transmembrane transporter activity"/>
    <property type="evidence" value="ECO:0007669"/>
    <property type="project" value="TreeGrafter"/>
</dbReference>
<keyword evidence="2" id="KW-0175">Coiled coil</keyword>
<evidence type="ECO:0000313" key="8">
    <source>
        <dbReference type="Proteomes" id="UP000247476"/>
    </source>
</evidence>
<dbReference type="Gene3D" id="2.40.50.100">
    <property type="match status" value="2"/>
</dbReference>
<dbReference type="EMBL" id="QJVJ01000007">
    <property type="protein sequence ID" value="PYI53362.1"/>
    <property type="molecule type" value="Genomic_DNA"/>
</dbReference>
<feature type="signal peptide" evidence="3">
    <location>
        <begin position="1"/>
        <end position="25"/>
    </location>
</feature>
<dbReference type="Gene3D" id="2.40.420.20">
    <property type="match status" value="1"/>
</dbReference>
<evidence type="ECO:0000256" key="1">
    <source>
        <dbReference type="ARBA" id="ARBA00009477"/>
    </source>
</evidence>
<evidence type="ECO:0000259" key="6">
    <source>
        <dbReference type="Pfam" id="PF25975"/>
    </source>
</evidence>